<dbReference type="GO" id="GO:0018659">
    <property type="term" value="F:4-hydroxybenzoate 3-monooxygenase activity"/>
    <property type="evidence" value="ECO:0007669"/>
    <property type="project" value="UniProtKB-UniRule"/>
</dbReference>
<keyword evidence="5" id="KW-0503">Monooxygenase</keyword>
<comment type="caution">
    <text evidence="5">The sequence shown here is derived from an EMBL/GenBank/DDBJ whole genome shotgun (WGS) entry which is preliminary data.</text>
</comment>
<organism evidence="5 6">
    <name type="scientific">Pseudomonas gingeri</name>
    <dbReference type="NCBI Taxonomy" id="117681"/>
    <lineage>
        <taxon>Bacteria</taxon>
        <taxon>Pseudomonadati</taxon>
        <taxon>Pseudomonadota</taxon>
        <taxon>Gammaproteobacteria</taxon>
        <taxon>Pseudomonadales</taxon>
        <taxon>Pseudomonadaceae</taxon>
        <taxon>Pseudomonas</taxon>
    </lineage>
</organism>
<dbReference type="InterPro" id="IPR002938">
    <property type="entry name" value="FAD-bd"/>
</dbReference>
<dbReference type="EMBL" id="JACAQB010000006">
    <property type="protein sequence ID" value="NWB96740.1"/>
    <property type="molecule type" value="Genomic_DNA"/>
</dbReference>
<dbReference type="Gene3D" id="3.30.9.10">
    <property type="entry name" value="D-Amino Acid Oxidase, subunit A, domain 2"/>
    <property type="match status" value="1"/>
</dbReference>
<dbReference type="InterPro" id="IPR012733">
    <property type="entry name" value="HB_mOase"/>
</dbReference>
<evidence type="ECO:0000256" key="1">
    <source>
        <dbReference type="ARBA" id="ARBA00023002"/>
    </source>
</evidence>
<dbReference type="GO" id="GO:0071949">
    <property type="term" value="F:FAD binding"/>
    <property type="evidence" value="ECO:0007669"/>
    <property type="project" value="InterPro"/>
</dbReference>
<reference evidence="5 6" key="1">
    <citation type="submission" date="2020-04" db="EMBL/GenBank/DDBJ databases">
        <title>Molecular characterization of pseudomonads from Agaricus bisporus reveal novel blotch 2 pathogens in Western Europe.</title>
        <authorList>
            <person name="Taparia T."/>
            <person name="Krijger M."/>
            <person name="Haynes E."/>
            <person name="Elpinstone J.G."/>
            <person name="Noble R."/>
            <person name="Van Der Wolf J."/>
        </authorList>
    </citation>
    <scope>NUCLEOTIDE SEQUENCE [LARGE SCALE GENOMIC DNA]</scope>
    <source>
        <strain evidence="5 6">H7001</strain>
    </source>
</reference>
<dbReference type="SUPFAM" id="SSF51905">
    <property type="entry name" value="FAD/NAD(P)-binding domain"/>
    <property type="match status" value="1"/>
</dbReference>
<evidence type="ECO:0000256" key="2">
    <source>
        <dbReference type="ARBA" id="ARBA00023027"/>
    </source>
</evidence>
<dbReference type="Pfam" id="PF01494">
    <property type="entry name" value="FAD_binding_3"/>
    <property type="match status" value="1"/>
</dbReference>
<dbReference type="Gene3D" id="3.50.50.60">
    <property type="entry name" value="FAD/NAD(P)-binding domain"/>
    <property type="match status" value="1"/>
</dbReference>
<evidence type="ECO:0000313" key="5">
    <source>
        <dbReference type="EMBL" id="NWB96740.1"/>
    </source>
</evidence>
<accession>A0A7Y7XBD1</accession>
<proteinExistence type="predicted"/>
<keyword evidence="2" id="KW-0520">NAD</keyword>
<dbReference type="InterPro" id="IPR050631">
    <property type="entry name" value="PheA/TfdB_FAD_monoxygenase"/>
</dbReference>
<sequence>MKTQVAIIGCGPSGLLLGQLLHRAGIDNVIVERKNPDYILSRIRAGVLEQGMVDLLREAGVSERMDTHGLVHDGFELAFDGRRERIDLKALTGGKTVMVYGQTEVTRDLMEARAAVGALTLYDADNVQPHGMQSDSPYLTFEHNGQTVRLDCDYIAGCDGFHGVSRQSIPPETLKIFERVYPFGWLGILADTPPVNHELIYSNHERGFALCSMRSPTRTRYYVQVDAEEKVEDWSDERFWEELKRRLPATVAEQLVTGPSIEKSIAPLRSFVVEPMQYGRLFLLGDAAHIVPPTGAKGLNLAASDVSTLYRILLKVYGEGRTDLLEQYSSICLRRVWKAERFSWWMTSILHRFPETDAFSQRLQKSELDYFTGSDVGRKTIAENYVGLPYEAIELNLQQDVERSTLATDAQGAALST</sequence>
<dbReference type="NCBIfam" id="TIGR02360">
    <property type="entry name" value="pbenz_hydroxyl"/>
    <property type="match status" value="1"/>
</dbReference>
<dbReference type="PANTHER" id="PTHR43476">
    <property type="entry name" value="3-(3-HYDROXY-PHENYL)PROPIONATE/3-HYDROXYCINNAMIC ACID HYDROXYLASE"/>
    <property type="match status" value="1"/>
</dbReference>
<dbReference type="AlphaFoldDB" id="A0A7Y7XBD1"/>
<feature type="domain" description="FAD-binding" evidence="4">
    <location>
        <begin position="2"/>
        <end position="343"/>
    </location>
</feature>
<evidence type="ECO:0000313" key="6">
    <source>
        <dbReference type="Proteomes" id="UP000539985"/>
    </source>
</evidence>
<dbReference type="Proteomes" id="UP000539985">
    <property type="component" value="Unassembled WGS sequence"/>
</dbReference>
<dbReference type="PRINTS" id="PR00420">
    <property type="entry name" value="RNGMNOXGNASE"/>
</dbReference>
<dbReference type="NCBIfam" id="NF006091">
    <property type="entry name" value="PRK08243.1"/>
    <property type="match status" value="1"/>
</dbReference>
<dbReference type="InterPro" id="IPR036188">
    <property type="entry name" value="FAD/NAD-bd_sf"/>
</dbReference>
<evidence type="ECO:0000259" key="4">
    <source>
        <dbReference type="Pfam" id="PF01494"/>
    </source>
</evidence>
<dbReference type="PANTHER" id="PTHR43476:SF4">
    <property type="entry name" value="BLR0106 PROTEIN"/>
    <property type="match status" value="1"/>
</dbReference>
<dbReference type="GO" id="GO:0043639">
    <property type="term" value="P:benzoate catabolic process"/>
    <property type="evidence" value="ECO:0007669"/>
    <property type="project" value="InterPro"/>
</dbReference>
<name>A0A7Y7XBD1_9PSED</name>
<dbReference type="EC" id="1.14.13.2" evidence="3"/>
<evidence type="ECO:0000256" key="3">
    <source>
        <dbReference type="NCBIfam" id="TIGR02360"/>
    </source>
</evidence>
<gene>
    <name evidence="5" type="primary">pobA</name>
    <name evidence="5" type="ORF">HX882_12625</name>
</gene>
<dbReference type="SUPFAM" id="SSF54373">
    <property type="entry name" value="FAD-linked reductases, C-terminal domain"/>
    <property type="match status" value="1"/>
</dbReference>
<keyword evidence="1 5" id="KW-0560">Oxidoreductase</keyword>
<protein>
    <recommendedName>
        <fullName evidence="3">4-hydroxybenzoate 3-monooxygenase</fullName>
        <ecNumber evidence="3">1.14.13.2</ecNumber>
    </recommendedName>
</protein>